<accession>A0A4Q2J047</accession>
<gene>
    <name evidence="1" type="ORF">EO081_05240</name>
</gene>
<organism evidence="1 2">
    <name type="scientific">Sphingomonas desiccabilis</name>
    <dbReference type="NCBI Taxonomy" id="429134"/>
    <lineage>
        <taxon>Bacteria</taxon>
        <taxon>Pseudomonadati</taxon>
        <taxon>Pseudomonadota</taxon>
        <taxon>Alphaproteobacteria</taxon>
        <taxon>Sphingomonadales</taxon>
        <taxon>Sphingomonadaceae</taxon>
        <taxon>Sphingomonas</taxon>
    </lineage>
</organism>
<dbReference type="Proteomes" id="UP000292347">
    <property type="component" value="Unassembled WGS sequence"/>
</dbReference>
<comment type="caution">
    <text evidence="1">The sequence shown here is derived from an EMBL/GenBank/DDBJ whole genome shotgun (WGS) entry which is preliminary data.</text>
</comment>
<sequence>MRRVVLILPLLVLTQCVRPSEPPPAPPPPAPVAAAPVVPATPPPVGDWRDWPVTRGDWRYAQDGQGAVASFGAPGTAPVLTLRCDRARRQVTLTRTGAAAPGAALTIRTSSTARTLPVTAGAGTVAAALPAQDPLLDAMGFSRGRFIVELPGQAPLVVPAWAEVLRLTEDCRG</sequence>
<dbReference type="EMBL" id="SDPT01000001">
    <property type="protein sequence ID" value="RXZ35053.1"/>
    <property type="molecule type" value="Genomic_DNA"/>
</dbReference>
<dbReference type="RefSeq" id="WP_129340832.1">
    <property type="nucleotide sequence ID" value="NZ_JACIDD010000001.1"/>
</dbReference>
<name>A0A4Q2J047_9SPHN</name>
<evidence type="ECO:0000313" key="2">
    <source>
        <dbReference type="Proteomes" id="UP000292347"/>
    </source>
</evidence>
<proteinExistence type="predicted"/>
<dbReference type="AlphaFoldDB" id="A0A4Q2J047"/>
<reference evidence="1 2" key="1">
    <citation type="submission" date="2019-01" db="EMBL/GenBank/DDBJ databases">
        <title>Sphingomonas mucosissima sp. nov. and Sphingomonas desiccabilis sp. nov., from biological soil crusts in the Colorado Plateau, USA.</title>
        <authorList>
            <person name="Zhu D."/>
        </authorList>
    </citation>
    <scope>NUCLEOTIDE SEQUENCE [LARGE SCALE GENOMIC DNA]</scope>
    <source>
        <strain evidence="1 2">CP1D</strain>
    </source>
</reference>
<protein>
    <submittedName>
        <fullName evidence="1">Uncharacterized protein</fullName>
    </submittedName>
</protein>
<keyword evidence="2" id="KW-1185">Reference proteome</keyword>
<dbReference type="OrthoDB" id="7629232at2"/>
<evidence type="ECO:0000313" key="1">
    <source>
        <dbReference type="EMBL" id="RXZ35053.1"/>
    </source>
</evidence>